<accession>A0ABV4KAP7</accession>
<feature type="domain" description="Thioredoxin" evidence="3">
    <location>
        <begin position="44"/>
        <end position="210"/>
    </location>
</feature>
<dbReference type="InterPro" id="IPR013766">
    <property type="entry name" value="Thioredoxin_domain"/>
</dbReference>
<dbReference type="PANTHER" id="PTHR12151:SF25">
    <property type="entry name" value="LINALOOL DEHYDRATASE_ISOMERASE DOMAIN-CONTAINING PROTEIN"/>
    <property type="match status" value="1"/>
</dbReference>
<protein>
    <submittedName>
        <fullName evidence="4">SCO family protein</fullName>
    </submittedName>
</protein>
<dbReference type="PANTHER" id="PTHR12151">
    <property type="entry name" value="ELECTRON TRANSPORT PROTIN SCO1/SENC FAMILY MEMBER"/>
    <property type="match status" value="1"/>
</dbReference>
<comment type="similarity">
    <text evidence="1">Belongs to the SCO1/2 family.</text>
</comment>
<dbReference type="RefSeq" id="WP_371568784.1">
    <property type="nucleotide sequence ID" value="NZ_JASMRN010000004.1"/>
</dbReference>
<dbReference type="PROSITE" id="PS51352">
    <property type="entry name" value="THIOREDOXIN_2"/>
    <property type="match status" value="1"/>
</dbReference>
<evidence type="ECO:0000259" key="3">
    <source>
        <dbReference type="PROSITE" id="PS51352"/>
    </source>
</evidence>
<dbReference type="EMBL" id="JASMRN010000004">
    <property type="protein sequence ID" value="MEZ7514724.1"/>
    <property type="molecule type" value="Genomic_DNA"/>
</dbReference>
<name>A0ABV4KAP7_9FLAO</name>
<dbReference type="SUPFAM" id="SSF52833">
    <property type="entry name" value="Thioredoxin-like"/>
    <property type="match status" value="1"/>
</dbReference>
<keyword evidence="2" id="KW-0186">Copper</keyword>
<comment type="caution">
    <text evidence="4">The sequence shown here is derived from an EMBL/GenBank/DDBJ whole genome shotgun (WGS) entry which is preliminary data.</text>
</comment>
<gene>
    <name evidence="4" type="ORF">QO192_05435</name>
</gene>
<dbReference type="Proteomes" id="UP001568894">
    <property type="component" value="Unassembled WGS sequence"/>
</dbReference>
<keyword evidence="5" id="KW-1185">Reference proteome</keyword>
<reference evidence="4 5" key="1">
    <citation type="submission" date="2023-05" db="EMBL/GenBank/DDBJ databases">
        <title>Adaptations of aquatic viruses from atmosphere-close ecosystems of the Central Arctic Ocean.</title>
        <authorList>
            <person name="Rahlff J."/>
            <person name="Holmfeldt K."/>
        </authorList>
    </citation>
    <scope>NUCLEOTIDE SEQUENCE [LARGE SCALE GENOMIC DNA]</scope>
    <source>
        <strain evidence="4 5">Arc14</strain>
    </source>
</reference>
<dbReference type="CDD" id="cd02968">
    <property type="entry name" value="SCO"/>
    <property type="match status" value="1"/>
</dbReference>
<evidence type="ECO:0000256" key="2">
    <source>
        <dbReference type="ARBA" id="ARBA00023008"/>
    </source>
</evidence>
<dbReference type="Gene3D" id="3.40.30.10">
    <property type="entry name" value="Glutaredoxin"/>
    <property type="match status" value="1"/>
</dbReference>
<dbReference type="InterPro" id="IPR036249">
    <property type="entry name" value="Thioredoxin-like_sf"/>
</dbReference>
<dbReference type="PROSITE" id="PS51257">
    <property type="entry name" value="PROKAR_LIPOPROTEIN"/>
    <property type="match status" value="1"/>
</dbReference>
<dbReference type="InterPro" id="IPR003782">
    <property type="entry name" value="SCO1/SenC"/>
</dbReference>
<sequence>MKINKLYLLLFTVALFSCQNKEQLRKLPYYNTSTFTPVWELPEDGSFHSIRDFKLIDQQGKAFTADSLKGKICVVDFFFTSCPGICPKMAKSMTALQKDFFNDDSVLLISHSVTPQQDSVATLAQYAKKNNVSYNKWKLLTGEKEEIYNLGRKFYFVEEDLGENKDTSIFLHTENFVLIDKNKIIRGIYNSLDPTSMLSLKEDIKVLEQE</sequence>
<evidence type="ECO:0000313" key="5">
    <source>
        <dbReference type="Proteomes" id="UP001568894"/>
    </source>
</evidence>
<evidence type="ECO:0000313" key="4">
    <source>
        <dbReference type="EMBL" id="MEZ7514724.1"/>
    </source>
</evidence>
<proteinExistence type="inferred from homology"/>
<dbReference type="Pfam" id="PF02630">
    <property type="entry name" value="SCO1-SenC"/>
    <property type="match status" value="1"/>
</dbReference>
<organism evidence="4 5">
    <name type="scientific">Flavobacterium frigidarium</name>
    <dbReference type="NCBI Taxonomy" id="99286"/>
    <lineage>
        <taxon>Bacteria</taxon>
        <taxon>Pseudomonadati</taxon>
        <taxon>Bacteroidota</taxon>
        <taxon>Flavobacteriia</taxon>
        <taxon>Flavobacteriales</taxon>
        <taxon>Flavobacteriaceae</taxon>
        <taxon>Flavobacterium</taxon>
    </lineage>
</organism>
<evidence type="ECO:0000256" key="1">
    <source>
        <dbReference type="ARBA" id="ARBA00010996"/>
    </source>
</evidence>